<name>A0A8S5MZN4_9CAUD</name>
<accession>A0A8S5MZN4</accession>
<sequence length="491" mass="55409">MATGDDIIGSIDQALWRVQSRSVNNITPFTYRDGLTYIDVLERIRSSVIDVITFTNSFGEEQDKIIAKLNETVTNFITEVEKTHSGWNKELDAKKTALESLIEDFKRRLIDAEFREVDGNYIEAPLKSPAGKRVTLTTKAWGDALKAQNAQFQADIQGKLDQQRRDFDNRFPAYYTKTEANDIFLEDPKLTEGVVIGSSNATIEASRWTETLCRELGLNPNVYAIGGGGFTSTSDNNFLTQLDNAKQGMSEDNRRRTKYLFVIDLLNDIRAQNSVSDKASTFFRLARQYFPNADIRVLPVIFNESSLNEYVQMARSCVSRTFEVVNAGKPYGAVVCEGSRGWVHWGDEQAKSWDQGPDNVHMTASGYTHVKELFQVWLKGGSSWFNPPAMALHTLSDGTVAKDYNYLTCERDRDWVYIQGTFKVGANNVGYDGRLMSIPGWARPYDGVMSPIIGNDRTYKYLYVAKTGGIYAGDILSANQTYQVNMTYKIW</sequence>
<evidence type="ECO:0000313" key="1">
    <source>
        <dbReference type="EMBL" id="DAD87814.1"/>
    </source>
</evidence>
<proteinExistence type="predicted"/>
<reference evidence="1" key="1">
    <citation type="journal article" date="2021" name="Proc. Natl. Acad. Sci. U.S.A.">
        <title>A Catalog of Tens of Thousands of Viruses from Human Metagenomes Reveals Hidden Associations with Chronic Diseases.</title>
        <authorList>
            <person name="Tisza M.J."/>
            <person name="Buck C.B."/>
        </authorList>
    </citation>
    <scope>NUCLEOTIDE SEQUENCE</scope>
    <source>
        <strain evidence="1">CtJYR5</strain>
    </source>
</reference>
<dbReference type="EMBL" id="BK015028">
    <property type="protein sequence ID" value="DAD87814.1"/>
    <property type="molecule type" value="Genomic_DNA"/>
</dbReference>
<protein>
    <submittedName>
        <fullName evidence="1">Uncharacterized protein</fullName>
    </submittedName>
</protein>
<organism evidence="1">
    <name type="scientific">Podoviridae sp. ctJYR5</name>
    <dbReference type="NCBI Taxonomy" id="2826551"/>
    <lineage>
        <taxon>Viruses</taxon>
        <taxon>Duplodnaviria</taxon>
        <taxon>Heunggongvirae</taxon>
        <taxon>Uroviricota</taxon>
        <taxon>Caudoviricetes</taxon>
    </lineage>
</organism>